<dbReference type="PANTHER" id="PTHR22893:SF91">
    <property type="entry name" value="NADPH DEHYDROGENASE 2-RELATED"/>
    <property type="match status" value="1"/>
</dbReference>
<dbReference type="PANTHER" id="PTHR22893">
    <property type="entry name" value="NADH OXIDOREDUCTASE-RELATED"/>
    <property type="match status" value="1"/>
</dbReference>
<dbReference type="STRING" id="1194090.SAMN05443144_106128"/>
<dbReference type="CDD" id="cd02933">
    <property type="entry name" value="OYE_like_FMN"/>
    <property type="match status" value="1"/>
</dbReference>
<keyword evidence="6" id="KW-1185">Reference proteome</keyword>
<reference evidence="5 6" key="1">
    <citation type="submission" date="2016-11" db="EMBL/GenBank/DDBJ databases">
        <authorList>
            <person name="Jaros S."/>
            <person name="Januszkiewicz K."/>
            <person name="Wedrychowicz H."/>
        </authorList>
    </citation>
    <scope>NUCLEOTIDE SEQUENCE [LARGE SCALE GENOMIC DNA]</scope>
    <source>
        <strain evidence="5 6">DSM 21986</strain>
    </source>
</reference>
<evidence type="ECO:0000256" key="1">
    <source>
        <dbReference type="ARBA" id="ARBA00001917"/>
    </source>
</evidence>
<evidence type="ECO:0000259" key="4">
    <source>
        <dbReference type="Pfam" id="PF00724"/>
    </source>
</evidence>
<dbReference type="InterPro" id="IPR001155">
    <property type="entry name" value="OxRdtase_FMN_N"/>
</dbReference>
<sequence length="392" mass="42838">MLRSGIAFLNFSSLNAQTNIPKTMNKQQPLLESYNLSGLDLSNRVVMAPMTRSRAGEGNVPTDLMATYYKQRASAGLIITEGTQISRQGVGYPWTPGIHSEQQVEGWKKITQAVHESGGHIFAQIWHVGRVSHPLYHEGDKPVAPSAVKPEGEIFTAEGMKEFVSPRALETAEIPGIIEDYAQAARNAAEAGFDGVEIHGANGYLIDQFLKDSTNRRDDAYGGSIENRSRFALEVVEAVSGAIGADKTGIRFSPAGRNQGIIDSNPKEVFGYLLEQLNSYDLAYVHLMEPMGDVSDLPDYPEKVTEFFRPVYEGTIITNAGFDRESGNKVLSEGAADLVAYGRIFLANPDLPERFAAHADLNEPDPGTFYGGDEKGYTDYPFMDNASNEAAE</sequence>
<comment type="similarity">
    <text evidence="2">Belongs to the NADH:flavin oxidoreductase/NADH oxidase family.</text>
</comment>
<organism evidence="5 6">
    <name type="scientific">Fodinibius roseus</name>
    <dbReference type="NCBI Taxonomy" id="1194090"/>
    <lineage>
        <taxon>Bacteria</taxon>
        <taxon>Pseudomonadati</taxon>
        <taxon>Balneolota</taxon>
        <taxon>Balneolia</taxon>
        <taxon>Balneolales</taxon>
        <taxon>Balneolaceae</taxon>
        <taxon>Fodinibius</taxon>
    </lineage>
</organism>
<dbReference type="Proteomes" id="UP000184041">
    <property type="component" value="Unassembled WGS sequence"/>
</dbReference>
<gene>
    <name evidence="5" type="ORF">SAMN05443144_106128</name>
</gene>
<dbReference type="AlphaFoldDB" id="A0A1M4ZT56"/>
<proteinExistence type="inferred from homology"/>
<dbReference type="FunFam" id="3.20.20.70:FF:000059">
    <property type="entry name" value="N-ethylmaleimide reductase, FMN-linked"/>
    <property type="match status" value="1"/>
</dbReference>
<keyword evidence="3" id="KW-0560">Oxidoreductase</keyword>
<dbReference type="GO" id="GO:0005829">
    <property type="term" value="C:cytosol"/>
    <property type="evidence" value="ECO:0007669"/>
    <property type="project" value="UniProtKB-ARBA"/>
</dbReference>
<feature type="domain" description="NADH:flavin oxidoreductase/NADH oxidase N-terminal" evidence="4">
    <location>
        <begin position="39"/>
        <end position="360"/>
    </location>
</feature>
<accession>A0A1M4ZT56</accession>
<dbReference type="GO" id="GO:0016628">
    <property type="term" value="F:oxidoreductase activity, acting on the CH-CH group of donors, NAD or NADP as acceptor"/>
    <property type="evidence" value="ECO:0007669"/>
    <property type="project" value="UniProtKB-ARBA"/>
</dbReference>
<dbReference type="GO" id="GO:0010181">
    <property type="term" value="F:FMN binding"/>
    <property type="evidence" value="ECO:0007669"/>
    <property type="project" value="InterPro"/>
</dbReference>
<evidence type="ECO:0000256" key="2">
    <source>
        <dbReference type="ARBA" id="ARBA00005979"/>
    </source>
</evidence>
<dbReference type="Gene3D" id="3.20.20.70">
    <property type="entry name" value="Aldolase class I"/>
    <property type="match status" value="1"/>
</dbReference>
<evidence type="ECO:0000256" key="3">
    <source>
        <dbReference type="ARBA" id="ARBA00023002"/>
    </source>
</evidence>
<dbReference type="InterPro" id="IPR045247">
    <property type="entry name" value="Oye-like"/>
</dbReference>
<dbReference type="Pfam" id="PF00724">
    <property type="entry name" value="Oxidored_FMN"/>
    <property type="match status" value="1"/>
</dbReference>
<evidence type="ECO:0000313" key="6">
    <source>
        <dbReference type="Proteomes" id="UP000184041"/>
    </source>
</evidence>
<protein>
    <submittedName>
        <fullName evidence="5">N-ethylmaleimide reductase</fullName>
    </submittedName>
</protein>
<dbReference type="SUPFAM" id="SSF51395">
    <property type="entry name" value="FMN-linked oxidoreductases"/>
    <property type="match status" value="1"/>
</dbReference>
<name>A0A1M4ZT56_9BACT</name>
<comment type="cofactor">
    <cofactor evidence="1">
        <name>FMN</name>
        <dbReference type="ChEBI" id="CHEBI:58210"/>
    </cofactor>
</comment>
<dbReference type="InterPro" id="IPR013785">
    <property type="entry name" value="Aldolase_TIM"/>
</dbReference>
<evidence type="ECO:0000313" key="5">
    <source>
        <dbReference type="EMBL" id="SHF21260.1"/>
    </source>
</evidence>
<dbReference type="EMBL" id="FQUS01000006">
    <property type="protein sequence ID" value="SHF21260.1"/>
    <property type="molecule type" value="Genomic_DNA"/>
</dbReference>